<feature type="domain" description="PepSY" evidence="2">
    <location>
        <begin position="101"/>
        <end position="157"/>
    </location>
</feature>
<name>A0ABW4EB73_9LACO</name>
<dbReference type="Gene3D" id="3.10.450.40">
    <property type="match status" value="2"/>
</dbReference>
<organism evidence="4 5">
    <name type="scientific">Lacticaseibacillus baoqingensis</name>
    <dbReference type="NCBI Taxonomy" id="2486013"/>
    <lineage>
        <taxon>Bacteria</taxon>
        <taxon>Bacillati</taxon>
        <taxon>Bacillota</taxon>
        <taxon>Bacilli</taxon>
        <taxon>Lactobacillales</taxon>
        <taxon>Lactobacillaceae</taxon>
        <taxon>Lacticaseibacillus</taxon>
    </lineage>
</organism>
<proteinExistence type="predicted"/>
<gene>
    <name evidence="4" type="ORF">ACFQ5J_10550</name>
</gene>
<reference evidence="5" key="1">
    <citation type="journal article" date="2019" name="Int. J. Syst. Evol. Microbiol.">
        <title>The Global Catalogue of Microorganisms (GCM) 10K type strain sequencing project: providing services to taxonomists for standard genome sequencing and annotation.</title>
        <authorList>
            <consortium name="The Broad Institute Genomics Platform"/>
            <consortium name="The Broad Institute Genome Sequencing Center for Infectious Disease"/>
            <person name="Wu L."/>
            <person name="Ma J."/>
        </authorList>
    </citation>
    <scope>NUCLEOTIDE SEQUENCE [LARGE SCALE GENOMIC DNA]</scope>
    <source>
        <strain evidence="5">CCM 8903</strain>
    </source>
</reference>
<feature type="transmembrane region" description="Helical" evidence="1">
    <location>
        <begin position="12"/>
        <end position="30"/>
    </location>
</feature>
<keyword evidence="5" id="KW-1185">Reference proteome</keyword>
<keyword evidence="1" id="KW-0472">Membrane</keyword>
<dbReference type="SUPFAM" id="SSF54403">
    <property type="entry name" value="Cystatin/monellin"/>
    <property type="match status" value="2"/>
</dbReference>
<evidence type="ECO:0000256" key="1">
    <source>
        <dbReference type="SAM" id="Phobius"/>
    </source>
</evidence>
<evidence type="ECO:0000313" key="5">
    <source>
        <dbReference type="Proteomes" id="UP001597252"/>
    </source>
</evidence>
<comment type="caution">
    <text evidence="4">The sequence shown here is derived from an EMBL/GenBank/DDBJ whole genome shotgun (WGS) entry which is preliminary data.</text>
</comment>
<dbReference type="InterPro" id="IPR041401">
    <property type="entry name" value="TseB-like_dom"/>
</dbReference>
<accession>A0ABW4EB73</accession>
<evidence type="ECO:0000259" key="3">
    <source>
        <dbReference type="Pfam" id="PF17881"/>
    </source>
</evidence>
<feature type="domain" description="Cell wall elongation regulator TseB-like" evidence="3">
    <location>
        <begin position="43"/>
        <end position="85"/>
    </location>
</feature>
<dbReference type="RefSeq" id="WP_125749299.1">
    <property type="nucleotide sequence ID" value="NZ_JBHTON010000035.1"/>
</dbReference>
<sequence length="163" mass="18447">MRRAHRPTWHRTAWLVAGIVLIVIVLGIYHRGLSPMQQVRRDAITIAEKKAKIQTVDAFYWDRQRESYLTVAGTNTKKKPIFVLIRQKNGRVTILSQHAGISRQTAIAQATASYSPKKILSVGLSKRGKKFVWDVGYRTKSGKLGYVTYDFKSGDELFAVANL</sequence>
<dbReference type="Proteomes" id="UP001597252">
    <property type="component" value="Unassembled WGS sequence"/>
</dbReference>
<protein>
    <submittedName>
        <fullName evidence="4">DUF5590 domain-containing protein</fullName>
    </submittedName>
</protein>
<dbReference type="EMBL" id="JBHTON010000035">
    <property type="protein sequence ID" value="MFD1485670.1"/>
    <property type="molecule type" value="Genomic_DNA"/>
</dbReference>
<dbReference type="Pfam" id="PF03413">
    <property type="entry name" value="PepSY"/>
    <property type="match status" value="1"/>
</dbReference>
<dbReference type="Pfam" id="PF17881">
    <property type="entry name" value="TseB"/>
    <property type="match status" value="1"/>
</dbReference>
<keyword evidence="1" id="KW-1133">Transmembrane helix</keyword>
<dbReference type="InterPro" id="IPR025711">
    <property type="entry name" value="PepSY"/>
</dbReference>
<keyword evidence="1" id="KW-0812">Transmembrane</keyword>
<evidence type="ECO:0000259" key="2">
    <source>
        <dbReference type="Pfam" id="PF03413"/>
    </source>
</evidence>
<evidence type="ECO:0000313" key="4">
    <source>
        <dbReference type="EMBL" id="MFD1485670.1"/>
    </source>
</evidence>
<dbReference type="InterPro" id="IPR046350">
    <property type="entry name" value="Cystatin_sf"/>
</dbReference>